<protein>
    <submittedName>
        <fullName evidence="1">Uncharacterized protein</fullName>
    </submittedName>
</protein>
<accession>Q03NP4</accession>
<gene>
    <name evidence="1" type="ordered locus">LVIS_2124</name>
</gene>
<dbReference type="Proteomes" id="UP000001652">
    <property type="component" value="Chromosome"/>
</dbReference>
<proteinExistence type="predicted"/>
<dbReference type="STRING" id="387344.LVIS_2124"/>
<dbReference type="AlphaFoldDB" id="Q03NP4"/>
<evidence type="ECO:0000313" key="1">
    <source>
        <dbReference type="EMBL" id="ABJ65178.1"/>
    </source>
</evidence>
<dbReference type="KEGG" id="lbr:LVIS_2124"/>
<reference evidence="1 2" key="1">
    <citation type="journal article" date="2006" name="Proc. Natl. Acad. Sci. U.S.A.">
        <title>Comparative genomics of the lactic acid bacteria.</title>
        <authorList>
            <person name="Makarova K."/>
            <person name="Slesarev A."/>
            <person name="Wolf Y."/>
            <person name="Sorokin A."/>
            <person name="Mirkin B."/>
            <person name="Koonin E."/>
            <person name="Pavlov A."/>
            <person name="Pavlova N."/>
            <person name="Karamychev V."/>
            <person name="Polouchine N."/>
            <person name="Shakhova V."/>
            <person name="Grigoriev I."/>
            <person name="Lou Y."/>
            <person name="Rohksar D."/>
            <person name="Lucas S."/>
            <person name="Huang K."/>
            <person name="Goodstein D.M."/>
            <person name="Hawkins T."/>
            <person name="Plengvidhya V."/>
            <person name="Welker D."/>
            <person name="Hughes J."/>
            <person name="Goh Y."/>
            <person name="Benson A."/>
            <person name="Baldwin K."/>
            <person name="Lee J.H."/>
            <person name="Diaz-Muniz I."/>
            <person name="Dosti B."/>
            <person name="Smeianov V."/>
            <person name="Wechter W."/>
            <person name="Barabote R."/>
            <person name="Lorca G."/>
            <person name="Altermann E."/>
            <person name="Barrangou R."/>
            <person name="Ganesan B."/>
            <person name="Xie Y."/>
            <person name="Rawsthorne H."/>
            <person name="Tamir D."/>
            <person name="Parker C."/>
            <person name="Breidt F."/>
            <person name="Broadbent J."/>
            <person name="Hutkins R."/>
            <person name="O'Sullivan D."/>
            <person name="Steele J."/>
            <person name="Unlu G."/>
            <person name="Saier M."/>
            <person name="Klaenhammer T."/>
            <person name="Richardson P."/>
            <person name="Kozyavkin S."/>
            <person name="Weimer B."/>
            <person name="Mills D."/>
        </authorList>
    </citation>
    <scope>NUCLEOTIDE SEQUENCE [LARGE SCALE GENOMIC DNA]</scope>
    <source>
        <strain evidence="2">ATCC 367 / BCRC 12310 / CIP 105137 / JCM 1170 / LMG 11437 / NCIMB 947 / NCTC 947</strain>
    </source>
</reference>
<organism evidence="1 2">
    <name type="scientific">Levilactobacillus brevis (strain ATCC 367 / BCRC 12310 / CIP 105137 / JCM 1170 / LMG 11437 / NCIMB 947 / NCTC 947)</name>
    <name type="common">Lactobacillus brevis</name>
    <dbReference type="NCBI Taxonomy" id="387344"/>
    <lineage>
        <taxon>Bacteria</taxon>
        <taxon>Bacillati</taxon>
        <taxon>Bacillota</taxon>
        <taxon>Bacilli</taxon>
        <taxon>Lactobacillales</taxon>
        <taxon>Lactobacillaceae</taxon>
        <taxon>Levilactobacillus</taxon>
    </lineage>
</organism>
<dbReference type="eggNOG" id="COG3012">
    <property type="taxonomic scope" value="Bacteria"/>
</dbReference>
<keyword evidence="2" id="KW-1185">Reference proteome</keyword>
<sequence length="51" mass="5952">MFINVIQKGRSLFQDFSQVSSPDAAKREALANPLFSWQATYVTYQRKRRLS</sequence>
<dbReference type="EMBL" id="CP000416">
    <property type="protein sequence ID" value="ABJ65178.1"/>
    <property type="molecule type" value="Genomic_DNA"/>
</dbReference>
<name>Q03NP4_LEVBA</name>
<dbReference type="HOGENOM" id="CLU_3100068_0_0_9"/>
<evidence type="ECO:0000313" key="2">
    <source>
        <dbReference type="Proteomes" id="UP000001652"/>
    </source>
</evidence>